<protein>
    <submittedName>
        <fullName evidence="1">Uncharacterized protein</fullName>
    </submittedName>
</protein>
<comment type="caution">
    <text evidence="1">The sequence shown here is derived from an EMBL/GenBank/DDBJ whole genome shotgun (WGS) entry which is preliminary data.</text>
</comment>
<accession>A0A7J6P9F8</accession>
<sequence>MMIEALFSMAHCFLNSKEKFVSDALDGLVATSGGSIARLVTADEDTQVIVRTDWTKRPCSCDLWRR</sequence>
<dbReference type="Proteomes" id="UP000541610">
    <property type="component" value="Unassembled WGS sequence"/>
</dbReference>
<dbReference type="EMBL" id="JABANP010000061">
    <property type="protein sequence ID" value="KAF4692386.1"/>
    <property type="molecule type" value="Genomic_DNA"/>
</dbReference>
<dbReference type="AlphaFoldDB" id="A0A7J6P9F8"/>
<gene>
    <name evidence="1" type="ORF">FOZ60_013500</name>
</gene>
<organism evidence="1 2">
    <name type="scientific">Perkinsus olseni</name>
    <name type="common">Perkinsus atlanticus</name>
    <dbReference type="NCBI Taxonomy" id="32597"/>
    <lineage>
        <taxon>Eukaryota</taxon>
        <taxon>Sar</taxon>
        <taxon>Alveolata</taxon>
        <taxon>Perkinsozoa</taxon>
        <taxon>Perkinsea</taxon>
        <taxon>Perkinsida</taxon>
        <taxon>Perkinsidae</taxon>
        <taxon>Perkinsus</taxon>
    </lineage>
</organism>
<reference evidence="1 2" key="1">
    <citation type="submission" date="2020-04" db="EMBL/GenBank/DDBJ databases">
        <title>Perkinsus olseni comparative genomics.</title>
        <authorList>
            <person name="Bogema D.R."/>
        </authorList>
    </citation>
    <scope>NUCLEOTIDE SEQUENCE [LARGE SCALE GENOMIC DNA]</scope>
    <source>
        <strain evidence="1">00978-12</strain>
    </source>
</reference>
<name>A0A7J6P9F8_PEROL</name>
<evidence type="ECO:0000313" key="2">
    <source>
        <dbReference type="Proteomes" id="UP000541610"/>
    </source>
</evidence>
<proteinExistence type="predicted"/>
<evidence type="ECO:0000313" key="1">
    <source>
        <dbReference type="EMBL" id="KAF4692386.1"/>
    </source>
</evidence>